<sequence>MEQPVSESIRIAVPPEAVYRAVANVGDMGRWSPECTGAQVKDVGAAGLQAGDRFTGRNAVARRPPWSTRCTVTAAEPGRRFTFEVRGVGLPVAEWSYAFAPTADGRSTEVTETWVDQRGPLMWVLSTLVSGVRDRSAHNRRTMRVTLARLKESLESEYEAA</sequence>
<evidence type="ECO:0000313" key="2">
    <source>
        <dbReference type="Proteomes" id="UP000031523"/>
    </source>
</evidence>
<dbReference type="Gene3D" id="3.30.530.20">
    <property type="match status" value="1"/>
</dbReference>
<organism evidence="1 2">
    <name type="scientific">Streptomyces albus (strain ATCC 21838 / DSM 41398 / FERM P-419 / JCM 4703 / NBRC 107858)</name>
    <dbReference type="NCBI Taxonomy" id="1081613"/>
    <lineage>
        <taxon>Bacteria</taxon>
        <taxon>Bacillati</taxon>
        <taxon>Actinomycetota</taxon>
        <taxon>Actinomycetes</taxon>
        <taxon>Kitasatosporales</taxon>
        <taxon>Streptomycetaceae</taxon>
        <taxon>Streptomyces</taxon>
    </lineage>
</organism>
<dbReference type="Pfam" id="PF10604">
    <property type="entry name" value="Polyketide_cyc2"/>
    <property type="match status" value="1"/>
</dbReference>
<dbReference type="SUPFAM" id="SSF55961">
    <property type="entry name" value="Bet v1-like"/>
    <property type="match status" value="1"/>
</dbReference>
<reference evidence="1 2" key="1">
    <citation type="submission" date="2015-01" db="EMBL/GenBank/DDBJ databases">
        <title>Enhanced salinomycin production by adjusting the supply of polyketide extender units in Streptomyce albus DSM 41398.</title>
        <authorList>
            <person name="Lu C."/>
        </authorList>
    </citation>
    <scope>NUCLEOTIDE SEQUENCE [LARGE SCALE GENOMIC DNA]</scope>
    <source>
        <strain evidence="2">ATCC 21838 / DSM 41398 / FERM P-419 / JCM 4703 / NBRC 107858</strain>
    </source>
</reference>
<name>A0A0B5ETE1_STRA4</name>
<proteinExistence type="predicted"/>
<dbReference type="InterPro" id="IPR023393">
    <property type="entry name" value="START-like_dom_sf"/>
</dbReference>
<dbReference type="InterPro" id="IPR019587">
    <property type="entry name" value="Polyketide_cyclase/dehydratase"/>
</dbReference>
<gene>
    <name evidence="1" type="ORF">SLNWT_0991</name>
</gene>
<evidence type="ECO:0008006" key="3">
    <source>
        <dbReference type="Google" id="ProtNLM"/>
    </source>
</evidence>
<keyword evidence="2" id="KW-1185">Reference proteome</keyword>
<evidence type="ECO:0000313" key="1">
    <source>
        <dbReference type="EMBL" id="AJE81367.1"/>
    </source>
</evidence>
<dbReference type="Proteomes" id="UP000031523">
    <property type="component" value="Chromosome"/>
</dbReference>
<dbReference type="CDD" id="cd07812">
    <property type="entry name" value="SRPBCC"/>
    <property type="match status" value="1"/>
</dbReference>
<protein>
    <recommendedName>
        <fullName evidence="3">SRPBCC family protein</fullName>
    </recommendedName>
</protein>
<dbReference type="AlphaFoldDB" id="A0A0B5ETE1"/>
<dbReference type="EMBL" id="CP010519">
    <property type="protein sequence ID" value="AJE81367.1"/>
    <property type="molecule type" value="Genomic_DNA"/>
</dbReference>
<dbReference type="KEGG" id="sals:SLNWT_0991"/>
<accession>A0A0B5ETE1</accession>